<evidence type="ECO:0000313" key="2">
    <source>
        <dbReference type="Proteomes" id="UP000273145"/>
    </source>
</evidence>
<dbReference type="OrthoDB" id="8757095at2"/>
<proteinExistence type="predicted"/>
<dbReference type="EMBL" id="CP034248">
    <property type="protein sequence ID" value="AZK45362.1"/>
    <property type="molecule type" value="Genomic_DNA"/>
</dbReference>
<dbReference type="AlphaFoldDB" id="A0A3S8RQW9"/>
<keyword evidence="2" id="KW-1185">Reference proteome</keyword>
<sequence length="129" mass="15379">MRRRVFKYFLSLKNQEKWLNLMSAEGWRLVKVGMFTYTFEPCKPSYYTYKVEFVGDKTRGELENYLQTLQQNQIIYYKKGINLGKLSYGSIRWRPYWRKGGVIATSPGTMNSEIIIIELEKGVKDFFFL</sequence>
<gene>
    <name evidence="1" type="ORF">EIM92_03375</name>
</gene>
<accession>A0A3S8RQW9</accession>
<evidence type="ECO:0000313" key="1">
    <source>
        <dbReference type="EMBL" id="AZK45362.1"/>
    </source>
</evidence>
<dbReference type="RefSeq" id="WP_125081481.1">
    <property type="nucleotide sequence ID" value="NZ_CP034248.1"/>
</dbReference>
<dbReference type="Proteomes" id="UP000273145">
    <property type="component" value="Chromosome"/>
</dbReference>
<name>A0A3S8RQW9_9BACL</name>
<dbReference type="KEGG" id="plen:EIM92_03375"/>
<dbReference type="Pfam" id="PF11193">
    <property type="entry name" value="DUF2812"/>
    <property type="match status" value="1"/>
</dbReference>
<reference evidence="1 2" key="1">
    <citation type="submission" date="2018-11" db="EMBL/GenBank/DDBJ databases">
        <title>Genome sequencing of Paenibacillus lentus DSM25539(T).</title>
        <authorList>
            <person name="Kook J.-K."/>
            <person name="Park S.-N."/>
            <person name="Lim Y.K."/>
        </authorList>
    </citation>
    <scope>NUCLEOTIDE SEQUENCE [LARGE SCALE GENOMIC DNA]</scope>
    <source>
        <strain evidence="1 2">DSM 25539</strain>
    </source>
</reference>
<organism evidence="1 2">
    <name type="scientific">Paenibacillus lentus</name>
    <dbReference type="NCBI Taxonomy" id="1338368"/>
    <lineage>
        <taxon>Bacteria</taxon>
        <taxon>Bacillati</taxon>
        <taxon>Bacillota</taxon>
        <taxon>Bacilli</taxon>
        <taxon>Bacillales</taxon>
        <taxon>Paenibacillaceae</taxon>
        <taxon>Paenibacillus</taxon>
    </lineage>
</organism>
<dbReference type="InterPro" id="IPR021359">
    <property type="entry name" value="DUF2812"/>
</dbReference>
<protein>
    <submittedName>
        <fullName evidence="1">DUF2812 domain-containing protein</fullName>
    </submittedName>
</protein>